<organism evidence="2 3">
    <name type="scientific">Planoprotostelium fungivorum</name>
    <dbReference type="NCBI Taxonomy" id="1890364"/>
    <lineage>
        <taxon>Eukaryota</taxon>
        <taxon>Amoebozoa</taxon>
        <taxon>Evosea</taxon>
        <taxon>Variosea</taxon>
        <taxon>Cavosteliida</taxon>
        <taxon>Cavosteliaceae</taxon>
        <taxon>Planoprotostelium</taxon>
    </lineage>
</organism>
<keyword evidence="1" id="KW-0472">Membrane</keyword>
<feature type="transmembrane region" description="Helical" evidence="1">
    <location>
        <begin position="139"/>
        <end position="159"/>
    </location>
</feature>
<dbReference type="Proteomes" id="UP000241769">
    <property type="component" value="Unassembled WGS sequence"/>
</dbReference>
<evidence type="ECO:0000256" key="1">
    <source>
        <dbReference type="SAM" id="Phobius"/>
    </source>
</evidence>
<feature type="transmembrane region" description="Helical" evidence="1">
    <location>
        <begin position="116"/>
        <end position="133"/>
    </location>
</feature>
<keyword evidence="1" id="KW-0812">Transmembrane</keyword>
<comment type="caution">
    <text evidence="2">The sequence shown here is derived from an EMBL/GenBank/DDBJ whole genome shotgun (WGS) entry which is preliminary data.</text>
</comment>
<proteinExistence type="predicted"/>
<dbReference type="AlphaFoldDB" id="A0A2P6NQ60"/>
<dbReference type="InParanoid" id="A0A2P6NQ60"/>
<name>A0A2P6NQ60_9EUKA</name>
<protein>
    <submittedName>
        <fullName evidence="2">Uncharacterized protein</fullName>
    </submittedName>
</protein>
<keyword evidence="3" id="KW-1185">Reference proteome</keyword>
<gene>
    <name evidence="2" type="ORF">PROFUN_05809</name>
</gene>
<feature type="transmembrane region" description="Helical" evidence="1">
    <location>
        <begin position="221"/>
        <end position="241"/>
    </location>
</feature>
<dbReference type="EMBL" id="MDYQ01000036">
    <property type="protein sequence ID" value="PRP86038.1"/>
    <property type="molecule type" value="Genomic_DNA"/>
</dbReference>
<evidence type="ECO:0000313" key="3">
    <source>
        <dbReference type="Proteomes" id="UP000241769"/>
    </source>
</evidence>
<feature type="transmembrane region" description="Helical" evidence="1">
    <location>
        <begin position="77"/>
        <end position="95"/>
    </location>
</feature>
<feature type="transmembrane region" description="Helical" evidence="1">
    <location>
        <begin position="6"/>
        <end position="25"/>
    </location>
</feature>
<evidence type="ECO:0000313" key="2">
    <source>
        <dbReference type="EMBL" id="PRP86038.1"/>
    </source>
</evidence>
<keyword evidence="1" id="KW-1133">Transmembrane helix</keyword>
<sequence>MINFKQGAATVIAAASAAAIVILTTRSDVSPFWRFNIFFPLLSTFLLAWCVVLPSPIRYSLSLAIFAAFFDDSYERSGSLSTSILSTIVVLLLTIGTQSRTMGHTINTYKCMLFDWVILILGLVGTGLADLFFHTNLFFFLLSYFVGANMIGLGVYKLCDRLWHNDMNHNDDTEEETIMHFLHMSSITHKTWSRLGLRELVFIFTLFFHMLLNSTYPLSRWQWGLFIGCYSTLYAYLGLVASGKPLSRAEFIELQDATN</sequence>
<feature type="transmembrane region" description="Helical" evidence="1">
    <location>
        <begin position="37"/>
        <end position="57"/>
    </location>
</feature>
<accession>A0A2P6NQ60</accession>
<reference evidence="2 3" key="1">
    <citation type="journal article" date="2018" name="Genome Biol. Evol.">
        <title>Multiple Roots of Fruiting Body Formation in Amoebozoa.</title>
        <authorList>
            <person name="Hillmann F."/>
            <person name="Forbes G."/>
            <person name="Novohradska S."/>
            <person name="Ferling I."/>
            <person name="Riege K."/>
            <person name="Groth M."/>
            <person name="Westermann M."/>
            <person name="Marz M."/>
            <person name="Spaller T."/>
            <person name="Winckler T."/>
            <person name="Schaap P."/>
            <person name="Glockner G."/>
        </authorList>
    </citation>
    <scope>NUCLEOTIDE SEQUENCE [LARGE SCALE GENOMIC DNA]</scope>
    <source>
        <strain evidence="2 3">Jena</strain>
    </source>
</reference>
<feature type="transmembrane region" description="Helical" evidence="1">
    <location>
        <begin position="195"/>
        <end position="215"/>
    </location>
</feature>